<dbReference type="GO" id="GO:0005576">
    <property type="term" value="C:extracellular region"/>
    <property type="evidence" value="ECO:0007669"/>
    <property type="project" value="InterPro"/>
</dbReference>
<dbReference type="EMBL" id="SMKU01000063">
    <property type="protein sequence ID" value="TDD88725.1"/>
    <property type="molecule type" value="Genomic_DNA"/>
</dbReference>
<evidence type="ECO:0000256" key="4">
    <source>
        <dbReference type="ARBA" id="ARBA00019129"/>
    </source>
</evidence>
<dbReference type="Pfam" id="PF02031">
    <property type="entry name" value="Peptidase_M7"/>
    <property type="match status" value="1"/>
</dbReference>
<dbReference type="SUPFAM" id="SSF55486">
    <property type="entry name" value="Metalloproteases ('zincins'), catalytic domain"/>
    <property type="match status" value="1"/>
</dbReference>
<evidence type="ECO:0000256" key="9">
    <source>
        <dbReference type="SAM" id="Phobius"/>
    </source>
</evidence>
<keyword evidence="6 10" id="KW-0482">Metalloprotease</keyword>
<keyword evidence="10" id="KW-0645">Protease</keyword>
<dbReference type="GO" id="GO:0006508">
    <property type="term" value="P:proteolysis"/>
    <property type="evidence" value="ECO:0007669"/>
    <property type="project" value="UniProtKB-KW"/>
</dbReference>
<evidence type="ECO:0000256" key="1">
    <source>
        <dbReference type="ARBA" id="ARBA00000612"/>
    </source>
</evidence>
<accession>A0A4R5BRT4</accession>
<feature type="region of interest" description="Disordered" evidence="8">
    <location>
        <begin position="18"/>
        <end position="41"/>
    </location>
</feature>
<evidence type="ECO:0000256" key="5">
    <source>
        <dbReference type="ARBA" id="ARBA00022723"/>
    </source>
</evidence>
<organism evidence="10 11">
    <name type="scientific">Actinomadura rubrisoli</name>
    <dbReference type="NCBI Taxonomy" id="2530368"/>
    <lineage>
        <taxon>Bacteria</taxon>
        <taxon>Bacillati</taxon>
        <taxon>Actinomycetota</taxon>
        <taxon>Actinomycetes</taxon>
        <taxon>Streptosporangiales</taxon>
        <taxon>Thermomonosporaceae</taxon>
        <taxon>Actinomadura</taxon>
    </lineage>
</organism>
<keyword evidence="11" id="KW-1185">Reference proteome</keyword>
<dbReference type="InterPro" id="IPR000013">
    <property type="entry name" value="Peptidase_M7"/>
</dbReference>
<name>A0A4R5BRT4_9ACTN</name>
<dbReference type="GO" id="GO:0008270">
    <property type="term" value="F:zinc ion binding"/>
    <property type="evidence" value="ECO:0007669"/>
    <property type="project" value="InterPro"/>
</dbReference>
<keyword evidence="10" id="KW-0378">Hydrolase</keyword>
<reference evidence="10 11" key="1">
    <citation type="submission" date="2019-03" db="EMBL/GenBank/DDBJ databases">
        <title>Draft genome sequences of novel Actinobacteria.</title>
        <authorList>
            <person name="Sahin N."/>
            <person name="Ay H."/>
            <person name="Saygin H."/>
        </authorList>
    </citation>
    <scope>NUCLEOTIDE SEQUENCE [LARGE SCALE GENOMIC DNA]</scope>
    <source>
        <strain evidence="10 11">H3C3</strain>
    </source>
</reference>
<dbReference type="InterPro" id="IPR024079">
    <property type="entry name" value="MetalloPept_cat_dom_sf"/>
</dbReference>
<dbReference type="Gene3D" id="3.40.390.10">
    <property type="entry name" value="Collagenase (Catalytic Domain)"/>
    <property type="match status" value="1"/>
</dbReference>
<feature type="region of interest" description="Disordered" evidence="8">
    <location>
        <begin position="210"/>
        <end position="231"/>
    </location>
</feature>
<feature type="transmembrane region" description="Helical" evidence="9">
    <location>
        <begin position="48"/>
        <end position="67"/>
    </location>
</feature>
<comment type="similarity">
    <text evidence="2">Belongs to the peptidase M7 family.</text>
</comment>
<protein>
    <recommendedName>
        <fullName evidence="4">Extracellular small neutral protease</fullName>
        <ecNumber evidence="3">3.4.24.77</ecNumber>
    </recommendedName>
    <alternativeName>
        <fullName evidence="7">Snapalysin</fullName>
    </alternativeName>
</protein>
<evidence type="ECO:0000313" key="11">
    <source>
        <dbReference type="Proteomes" id="UP000294513"/>
    </source>
</evidence>
<gene>
    <name evidence="10" type="ORF">E1298_14945</name>
</gene>
<comment type="catalytic activity">
    <reaction evidence="1">
        <text>Hydrolyzes proteins with a preference for Tyr or Phe in the P1' position. Has no action on amino-acid p-nitroanilides.</text>
        <dbReference type="EC" id="3.4.24.77"/>
    </reaction>
</comment>
<evidence type="ECO:0000313" key="10">
    <source>
        <dbReference type="EMBL" id="TDD88725.1"/>
    </source>
</evidence>
<sequence>MRIHYVHRGALWGYSPSGRRHRTSTYRGEPTGHHPPAKKEPELFPTRFITAVLGGIAALVLVGAPSATAAPQPVAVRTIYYDASKAAELSPLVDQAAEIWNTRVTSVKLVAGQGGISVTTAQNGSAPGTASCVGCTRGQIYFYRNQIKSSGAGPLRVVVHEFGHILSLQHPSDIGNCDKVMAGGRCENPYPNADESAAVQRFWAGSRLRAEPGPLPADESETLGAPALVTR</sequence>
<evidence type="ECO:0000256" key="8">
    <source>
        <dbReference type="SAM" id="MobiDB-lite"/>
    </source>
</evidence>
<evidence type="ECO:0000256" key="6">
    <source>
        <dbReference type="ARBA" id="ARBA00023049"/>
    </source>
</evidence>
<keyword evidence="5" id="KW-0479">Metal-binding</keyword>
<evidence type="ECO:0000256" key="2">
    <source>
        <dbReference type="ARBA" id="ARBA00006571"/>
    </source>
</evidence>
<dbReference type="GO" id="GO:0004222">
    <property type="term" value="F:metalloendopeptidase activity"/>
    <property type="evidence" value="ECO:0007669"/>
    <property type="project" value="InterPro"/>
</dbReference>
<keyword evidence="9" id="KW-0472">Membrane</keyword>
<dbReference type="Proteomes" id="UP000294513">
    <property type="component" value="Unassembled WGS sequence"/>
</dbReference>
<evidence type="ECO:0000256" key="7">
    <source>
        <dbReference type="ARBA" id="ARBA00029927"/>
    </source>
</evidence>
<proteinExistence type="inferred from homology"/>
<dbReference type="OrthoDB" id="3687429at2"/>
<dbReference type="EC" id="3.4.24.77" evidence="3"/>
<comment type="caution">
    <text evidence="10">The sequence shown here is derived from an EMBL/GenBank/DDBJ whole genome shotgun (WGS) entry which is preliminary data.</text>
</comment>
<keyword evidence="9" id="KW-1133">Transmembrane helix</keyword>
<dbReference type="AlphaFoldDB" id="A0A4R5BRT4"/>
<keyword evidence="9" id="KW-0812">Transmembrane</keyword>
<evidence type="ECO:0000256" key="3">
    <source>
        <dbReference type="ARBA" id="ARBA00012325"/>
    </source>
</evidence>